<dbReference type="Pfam" id="PF02595">
    <property type="entry name" value="Gly_kinase"/>
    <property type="match status" value="1"/>
</dbReference>
<dbReference type="PANTHER" id="PTHR21599">
    <property type="entry name" value="GLYCERATE KINASE"/>
    <property type="match status" value="1"/>
</dbReference>
<dbReference type="EMBL" id="BSDD01000005">
    <property type="protein sequence ID" value="GLH71110.1"/>
    <property type="molecule type" value="Genomic_DNA"/>
</dbReference>
<dbReference type="InterPro" id="IPR004381">
    <property type="entry name" value="Glycerate_kinase"/>
</dbReference>
<evidence type="ECO:0000313" key="6">
    <source>
        <dbReference type="Proteomes" id="UP001165089"/>
    </source>
</evidence>
<protein>
    <submittedName>
        <fullName evidence="5">Glycerate kinase</fullName>
    </submittedName>
</protein>
<sequence>MRIIVAPDSFKGSLSAVAAARAMGRGIRAVFPEAEVVELPIADGGEGTVEALVAATGGALRLAEVRGPLGDPVRAAWGVLGDGRTAAIEMAAASGLTLVPEGRRDPRLASTFGSGELVKAALDGGYRRLVLGIGGSATNDGGAGCARALGVRFLDEAGRDLPEGGAALTRLARVELAGLDPRLAETELLVACDVDNPLCGPRGASAVYGPQKGATPEVVRELDAALNVFARKATRATGRDVAEVAGAGAAGGLGAGLLFFTPARLRPGVEIVLEAVGFEAQVRGAAFVFTGEGRTDAQTAMGKAPVGVAAAARRQGVPVVCLSGGLGDGAERVLDRGIDALAAIPPGPMSLEACLAGGAPLLEAAAARACRLIRLGMGVGGP</sequence>
<dbReference type="InterPro" id="IPR018197">
    <property type="entry name" value="Glycerate_kinase_RE-like"/>
</dbReference>
<dbReference type="InterPro" id="IPR036129">
    <property type="entry name" value="Glycerate_kinase_sf"/>
</dbReference>
<evidence type="ECO:0000256" key="4">
    <source>
        <dbReference type="PIRNR" id="PIRNR006078"/>
    </source>
</evidence>
<dbReference type="RefSeq" id="WP_285727027.1">
    <property type="nucleotide sequence ID" value="NZ_BSDD01000005.1"/>
</dbReference>
<dbReference type="InterPro" id="IPR018193">
    <property type="entry name" value="Glyc_kinase_flavodox-like_fold"/>
</dbReference>
<dbReference type="GO" id="GO:0016301">
    <property type="term" value="F:kinase activity"/>
    <property type="evidence" value="ECO:0007669"/>
    <property type="project" value="UniProtKB-KW"/>
</dbReference>
<gene>
    <name evidence="5" type="ORF">GETHPA_26430</name>
</gene>
<dbReference type="PANTHER" id="PTHR21599:SF0">
    <property type="entry name" value="GLYCERATE KINASE"/>
    <property type="match status" value="1"/>
</dbReference>
<dbReference type="Gene3D" id="3.40.50.10350">
    <property type="entry name" value="Glycerate kinase, domain 1"/>
    <property type="match status" value="1"/>
</dbReference>
<name>A0ABQ5Q8F7_9BACT</name>
<evidence type="ECO:0000256" key="3">
    <source>
        <dbReference type="ARBA" id="ARBA00022777"/>
    </source>
</evidence>
<comment type="similarity">
    <text evidence="1 4">Belongs to the glycerate kinase type-1 family.</text>
</comment>
<evidence type="ECO:0000256" key="1">
    <source>
        <dbReference type="ARBA" id="ARBA00006284"/>
    </source>
</evidence>
<keyword evidence="2 4" id="KW-0808">Transferase</keyword>
<dbReference type="Gene3D" id="3.90.1510.10">
    <property type="entry name" value="Glycerate kinase, domain 2"/>
    <property type="match status" value="1"/>
</dbReference>
<dbReference type="SUPFAM" id="SSF110738">
    <property type="entry name" value="Glycerate kinase I"/>
    <property type="match status" value="1"/>
</dbReference>
<proteinExistence type="inferred from homology"/>
<dbReference type="Proteomes" id="UP001165089">
    <property type="component" value="Unassembled WGS sequence"/>
</dbReference>
<organism evidence="5 6">
    <name type="scientific">Geothrix rubra</name>
    <dbReference type="NCBI Taxonomy" id="2927977"/>
    <lineage>
        <taxon>Bacteria</taxon>
        <taxon>Pseudomonadati</taxon>
        <taxon>Acidobacteriota</taxon>
        <taxon>Holophagae</taxon>
        <taxon>Holophagales</taxon>
        <taxon>Holophagaceae</taxon>
        <taxon>Geothrix</taxon>
    </lineage>
</organism>
<dbReference type="NCBIfam" id="TIGR00045">
    <property type="entry name" value="glycerate kinase"/>
    <property type="match status" value="1"/>
</dbReference>
<dbReference type="PIRSF" id="PIRSF006078">
    <property type="entry name" value="GlxK"/>
    <property type="match status" value="1"/>
</dbReference>
<evidence type="ECO:0000313" key="5">
    <source>
        <dbReference type="EMBL" id="GLH71110.1"/>
    </source>
</evidence>
<reference evidence="5 6" key="1">
    <citation type="journal article" date="2023" name="Antonie Van Leeuwenhoek">
        <title>Mesoterricola silvestris gen. nov., sp. nov., Mesoterricola sediminis sp. nov., Geothrix oryzae sp. nov., Geothrix edaphica sp. nov., Geothrix rubra sp. nov., and Geothrix limicola sp. nov., six novel members of Acidobacteriota isolated from soils.</title>
        <authorList>
            <person name="Itoh H."/>
            <person name="Sugisawa Y."/>
            <person name="Mise K."/>
            <person name="Xu Z."/>
            <person name="Kuniyasu M."/>
            <person name="Ushijima N."/>
            <person name="Kawano K."/>
            <person name="Kobayashi E."/>
            <person name="Shiratori Y."/>
            <person name="Masuda Y."/>
            <person name="Senoo K."/>
        </authorList>
    </citation>
    <scope>NUCLEOTIDE SEQUENCE [LARGE SCALE GENOMIC DNA]</scope>
    <source>
        <strain evidence="5 6">Red803</strain>
    </source>
</reference>
<accession>A0ABQ5Q8F7</accession>
<keyword evidence="6" id="KW-1185">Reference proteome</keyword>
<comment type="caution">
    <text evidence="5">The sequence shown here is derived from an EMBL/GenBank/DDBJ whole genome shotgun (WGS) entry which is preliminary data.</text>
</comment>
<keyword evidence="3 4" id="KW-0418">Kinase</keyword>
<evidence type="ECO:0000256" key="2">
    <source>
        <dbReference type="ARBA" id="ARBA00022679"/>
    </source>
</evidence>